<dbReference type="STRING" id="633149.Bresu_2207"/>
<dbReference type="EC" id="1.17.4.1" evidence="2"/>
<evidence type="ECO:0000259" key="7">
    <source>
        <dbReference type="Pfam" id="PF12637"/>
    </source>
</evidence>
<dbReference type="Proteomes" id="UP000002696">
    <property type="component" value="Chromosome"/>
</dbReference>
<organism evidence="8 9">
    <name type="scientific">Brevundimonas subvibrioides (strain ATCC 15264 / DSM 4735 / LMG 14903 / NBRC 16000 / CB 81)</name>
    <name type="common">Caulobacter subvibrioides</name>
    <dbReference type="NCBI Taxonomy" id="633149"/>
    <lineage>
        <taxon>Bacteria</taxon>
        <taxon>Pseudomonadati</taxon>
        <taxon>Pseudomonadota</taxon>
        <taxon>Alphaproteobacteria</taxon>
        <taxon>Caulobacterales</taxon>
        <taxon>Caulobacteraceae</taxon>
        <taxon>Brevundimonas</taxon>
    </lineage>
</organism>
<comment type="similarity">
    <text evidence="1">Belongs to the ribonucleoside diphosphate reductase class-2 family.</text>
</comment>
<evidence type="ECO:0000256" key="6">
    <source>
        <dbReference type="SAM" id="MobiDB-lite"/>
    </source>
</evidence>
<protein>
    <recommendedName>
        <fullName evidence="2">ribonucleoside-diphosphate reductase</fullName>
        <ecNumber evidence="2">1.17.4.1</ecNumber>
    </recommendedName>
</protein>
<reference evidence="9" key="1">
    <citation type="journal article" date="2011" name="J. Bacteriol.">
        <title>Genome sequences of eight morphologically diverse alphaproteobacteria.</title>
        <authorList>
            <consortium name="US DOE Joint Genome Institute"/>
            <person name="Brown P.J."/>
            <person name="Kysela D.T."/>
            <person name="Buechlein A."/>
            <person name="Hemmerich C."/>
            <person name="Brun Y.V."/>
        </authorList>
    </citation>
    <scope>NUCLEOTIDE SEQUENCE [LARGE SCALE GENOMIC DNA]</scope>
    <source>
        <strain evidence="9">ATCC 15264 / DSM 4735 / LMG 14903 / NBRC 16000 / CB 81</strain>
    </source>
</reference>
<evidence type="ECO:0000313" key="9">
    <source>
        <dbReference type="Proteomes" id="UP000002696"/>
    </source>
</evidence>
<dbReference type="InterPro" id="IPR024434">
    <property type="entry name" value="TSCPD_dom"/>
</dbReference>
<dbReference type="InParanoid" id="D9QJF6"/>
<sequence>MRFNPYLTELSAAVVCEAREIERASRVVRVTAPANWSDARIEAWLDWHERSPDDFPRLESAPGRVAASGPAILDGALDRWAGRLAAWGRATGVFRSSQDADVFAAELVASVLLGLAAPSATLMEGARTPPSAEDAGAPTRNATIFELDDPVVRARFESETARLRTARVTAHALSGVTRTLKSVTDAVRRCDGPASVCGDPAANPALARAALAARRAGADDTAILDAIAGRLFSAPEPEASGQTRIVSVSHPDAPVDAPLRAAADGALADDLIVAFSVRDAEALADLSMAPACAVSLPAVAATLPDLVPALDALARLWTTALEIEVASGFAADGRLARRRHAVRPIVLTLVGGLEWLVAQSRGAGPEDAFKAAAGLLAASASLASSELAETLRPAADWPTGAADVVASLKAREASLSFLDTELGRTAALRTAQALDAAQTVGRRHSLIAAVAADPERDLRLGVATLGAVDLFQTRDGQLIRRLHPALAQAIETQDGDVESAERWLLGRRTLVDAPALDHADLAARGFTDTELEAVEDALGHVERLEDAFSRPVLESGFVRDVLGIDADTFEQGRLLSLLATADEISAATAYVFGHRDLSGWPGAPSRLKTLLADPAAASAGLTRLAETFSDVADLAVIELPSRAGIGAAMATLSQAASQGNRAVRLSRREASGEPLLLLPETEPLRRAPEAAAPSPPPVTERVVERVIERVRTRRKLPDRRKGYIQKAAVGGHKVYIHTGEYEDGELGEIFIDMHKEGAAFRSLMNNFAIAISIGLQYGVPLDEFVDAFVFTRFEPAGRVTGNDRVGSATSILDYIFRELGVSYLDRTELANADAEPLDADGLGSGKADELVPAARFISKGFARGSTPDNLVVLPFGRKAEPEVSPYDLREAKACPACGDFTLQQRGGSWICDTCGIAPSMRG</sequence>
<dbReference type="OrthoDB" id="9762933at2"/>
<proteinExistence type="inferred from homology"/>
<dbReference type="GO" id="GO:0000166">
    <property type="term" value="F:nucleotide binding"/>
    <property type="evidence" value="ECO:0007669"/>
    <property type="project" value="UniProtKB-KW"/>
</dbReference>
<feature type="domain" description="TSCPD" evidence="7">
    <location>
        <begin position="716"/>
        <end position="819"/>
    </location>
</feature>
<keyword evidence="9" id="KW-1185">Reference proteome</keyword>
<dbReference type="BioCyc" id="BSUB633149:G1GM8-2205-MONOMER"/>
<gene>
    <name evidence="8" type="ordered locus">Bresu_2207</name>
</gene>
<feature type="region of interest" description="Disordered" evidence="6">
    <location>
        <begin position="676"/>
        <end position="698"/>
    </location>
</feature>
<dbReference type="GO" id="GO:0004748">
    <property type="term" value="F:ribonucleoside-diphosphate reductase activity, thioredoxin disulfide as acceptor"/>
    <property type="evidence" value="ECO:0007669"/>
    <property type="project" value="UniProtKB-EC"/>
</dbReference>
<dbReference type="EMBL" id="CP002102">
    <property type="protein sequence ID" value="ADL01517.1"/>
    <property type="molecule type" value="Genomic_DNA"/>
</dbReference>
<dbReference type="HOGENOM" id="CLU_014717_0_0_5"/>
<evidence type="ECO:0000313" key="8">
    <source>
        <dbReference type="EMBL" id="ADL01517.1"/>
    </source>
</evidence>
<evidence type="ECO:0000256" key="3">
    <source>
        <dbReference type="ARBA" id="ARBA00022634"/>
    </source>
</evidence>
<dbReference type="KEGG" id="bsb:Bresu_2207"/>
<keyword evidence="3" id="KW-0237">DNA synthesis</keyword>
<dbReference type="Pfam" id="PF12637">
    <property type="entry name" value="TSCPD"/>
    <property type="match status" value="1"/>
</dbReference>
<evidence type="ECO:0000256" key="1">
    <source>
        <dbReference type="ARBA" id="ARBA00007405"/>
    </source>
</evidence>
<keyword evidence="4" id="KW-0547">Nucleotide-binding</keyword>
<dbReference type="AlphaFoldDB" id="D9QJF6"/>
<evidence type="ECO:0000256" key="5">
    <source>
        <dbReference type="ARBA" id="ARBA00047754"/>
    </source>
</evidence>
<name>D9QJF6_BRESC</name>
<dbReference type="RefSeq" id="WP_013269618.1">
    <property type="nucleotide sequence ID" value="NC_014375.1"/>
</dbReference>
<accession>D9QJF6</accession>
<evidence type="ECO:0000256" key="4">
    <source>
        <dbReference type="ARBA" id="ARBA00022741"/>
    </source>
</evidence>
<comment type="catalytic activity">
    <reaction evidence="5">
        <text>a 2'-deoxyribonucleoside 5'-diphosphate + [thioredoxin]-disulfide + H2O = a ribonucleoside 5'-diphosphate + [thioredoxin]-dithiol</text>
        <dbReference type="Rhea" id="RHEA:23252"/>
        <dbReference type="Rhea" id="RHEA-COMP:10698"/>
        <dbReference type="Rhea" id="RHEA-COMP:10700"/>
        <dbReference type="ChEBI" id="CHEBI:15377"/>
        <dbReference type="ChEBI" id="CHEBI:29950"/>
        <dbReference type="ChEBI" id="CHEBI:50058"/>
        <dbReference type="ChEBI" id="CHEBI:57930"/>
        <dbReference type="ChEBI" id="CHEBI:73316"/>
        <dbReference type="EC" id="1.17.4.1"/>
    </reaction>
</comment>
<evidence type="ECO:0000256" key="2">
    <source>
        <dbReference type="ARBA" id="ARBA00012274"/>
    </source>
</evidence>
<dbReference type="GO" id="GO:0071897">
    <property type="term" value="P:DNA biosynthetic process"/>
    <property type="evidence" value="ECO:0007669"/>
    <property type="project" value="UniProtKB-KW"/>
</dbReference>
<dbReference type="eggNOG" id="COG0209">
    <property type="taxonomic scope" value="Bacteria"/>
</dbReference>